<evidence type="ECO:0000313" key="2">
    <source>
        <dbReference type="EMBL" id="QJC22506.1"/>
    </source>
</evidence>
<accession>A0A6H2EN56</accession>
<protein>
    <submittedName>
        <fullName evidence="2">Relaxase/mobilization nuclease domain-containing protein</fullName>
    </submittedName>
</protein>
<dbReference type="KEGG" id="arca:HC352_08325"/>
<dbReference type="RefSeq" id="WP_168918428.1">
    <property type="nucleotide sequence ID" value="NZ_CP050804.1"/>
</dbReference>
<feature type="domain" description="MobA/VirD2-like nuclease" evidence="1">
    <location>
        <begin position="19"/>
        <end position="157"/>
    </location>
</feature>
<gene>
    <name evidence="2" type="ORF">HC352_08325</name>
</gene>
<dbReference type="Pfam" id="PF03432">
    <property type="entry name" value="Relaxase"/>
    <property type="match status" value="1"/>
</dbReference>
<proteinExistence type="predicted"/>
<dbReference type="InterPro" id="IPR005094">
    <property type="entry name" value="Endonuclease_MobA/VirD2"/>
</dbReference>
<organism evidence="2 3">
    <name type="scientific">Arcanobacterium buesumense</name>
    <dbReference type="NCBI Taxonomy" id="2722751"/>
    <lineage>
        <taxon>Bacteria</taxon>
        <taxon>Bacillati</taxon>
        <taxon>Actinomycetota</taxon>
        <taxon>Actinomycetes</taxon>
        <taxon>Actinomycetales</taxon>
        <taxon>Actinomycetaceae</taxon>
        <taxon>Arcanobacterium</taxon>
    </lineage>
</organism>
<keyword evidence="3" id="KW-1185">Reference proteome</keyword>
<dbReference type="EMBL" id="CP050804">
    <property type="protein sequence ID" value="QJC22506.1"/>
    <property type="molecule type" value="Genomic_DNA"/>
</dbReference>
<reference evidence="2 3" key="1">
    <citation type="submission" date="2020-03" db="EMBL/GenBank/DDBJ databases">
        <title>Complete genome of Arcanobacterium buesumensis sp. nov. strain 2701.</title>
        <authorList>
            <person name="Borowiak M."/>
            <person name="Alssahen M."/>
            <person name="Laemmler C."/>
            <person name="Malorny B."/>
            <person name="Hassan A."/>
            <person name="Prenger-Berninghoff E."/>
            <person name="Ploetz M."/>
            <person name="Abdulmawjood A."/>
        </authorList>
    </citation>
    <scope>NUCLEOTIDE SEQUENCE [LARGE SCALE GENOMIC DNA]</scope>
    <source>
        <strain evidence="2 3">2701</strain>
    </source>
</reference>
<evidence type="ECO:0000313" key="3">
    <source>
        <dbReference type="Proteomes" id="UP000502298"/>
    </source>
</evidence>
<name>A0A6H2EN56_9ACTO</name>
<dbReference type="Proteomes" id="UP000502298">
    <property type="component" value="Chromosome"/>
</dbReference>
<evidence type="ECO:0000259" key="1">
    <source>
        <dbReference type="Pfam" id="PF03432"/>
    </source>
</evidence>
<dbReference type="AlphaFoldDB" id="A0A6H2EN56"/>
<sequence>MAVVKIHPISQTLHKAIAYITQDAKTNSGILCSSNCAVVPSDADNITAVMRSALADAEVKRGVGRPGSVLAFHVIQSFKPGEVDANTAHEIGWKFAQKITGGEHDLVVATHVDRGHIHNHIIFCSANRVTGKRYRNPNSNLKKIRKISDELVKEYGLSVIEPEGRGQKLSSIYADAYAQHGKEFLRFAIDDAVQNSHSWQAMVDTLAESGVTVSMRGAHILFDCEQVGRAVRGKTLGENYTEHALHSRLGREAMSEFIVAKSLVTRVDDKRWQVRIPGKKPAQYFVVSDQRIIDHGRQMRLYLPASGSLTILNHRGQIAHPLNVEDLYQSFTRPTPIMSQHPHVRVERGTSAAQKRYFSYLDSKIESIKDDAATTSLLAEILRDTQPEDIPLAIESKLSQAHRRLNLFIAQRQKLIDKGQTVEGIDQKISAIQEQQRALLTLRKQLEKRNKERNR</sequence>